<evidence type="ECO:0000259" key="1">
    <source>
        <dbReference type="Pfam" id="PF20409"/>
    </source>
</evidence>
<dbReference type="Gene3D" id="3.10.450.50">
    <property type="match status" value="1"/>
</dbReference>
<dbReference type="EMBL" id="JAQOUE010000001">
    <property type="protein sequence ID" value="MDT7042498.1"/>
    <property type="molecule type" value="Genomic_DNA"/>
</dbReference>
<feature type="domain" description="SnoaL-like" evidence="1">
    <location>
        <begin position="2"/>
        <end position="119"/>
    </location>
</feature>
<comment type="caution">
    <text evidence="2">The sequence shown here is derived from an EMBL/GenBank/DDBJ whole genome shotgun (WGS) entry which is preliminary data.</text>
</comment>
<evidence type="ECO:0000313" key="3">
    <source>
        <dbReference type="Proteomes" id="UP001250932"/>
    </source>
</evidence>
<dbReference type="RefSeq" id="WP_313832910.1">
    <property type="nucleotide sequence ID" value="NZ_JAQOUE010000001.1"/>
</dbReference>
<protein>
    <submittedName>
        <fullName evidence="2">Nuclear transport factor 2 family protein</fullName>
    </submittedName>
</protein>
<evidence type="ECO:0000313" key="2">
    <source>
        <dbReference type="EMBL" id="MDT7042498.1"/>
    </source>
</evidence>
<dbReference type="InterPro" id="IPR032710">
    <property type="entry name" value="NTF2-like_dom_sf"/>
</dbReference>
<name>A0ABU3K7Y9_9BACT</name>
<sequence length="124" mass="14064">MSVMEIGKDIVALCQQGKNLEAIEKHYSPNIVSVEAFAMPGMDQTQQGIESIKGKNKWWSENHEVHGCEVRGPFPHGDRFAILFKYEVTPKHTGRRMTMEEIGLFTVENGKVAKEEFFYTMPGS</sequence>
<keyword evidence="3" id="KW-1185">Reference proteome</keyword>
<dbReference type="Pfam" id="PF20409">
    <property type="entry name" value="SnoaL_5"/>
    <property type="match status" value="1"/>
</dbReference>
<organism evidence="2 3">
    <name type="scientific">Candidatus Nitronereus thalassa</name>
    <dbReference type="NCBI Taxonomy" id="3020898"/>
    <lineage>
        <taxon>Bacteria</taxon>
        <taxon>Pseudomonadati</taxon>
        <taxon>Nitrospirota</taxon>
        <taxon>Nitrospiria</taxon>
        <taxon>Nitrospirales</taxon>
        <taxon>Nitrospiraceae</taxon>
        <taxon>Candidatus Nitronereus</taxon>
    </lineage>
</organism>
<dbReference type="InterPro" id="IPR046860">
    <property type="entry name" value="SnoaL_5"/>
</dbReference>
<proteinExistence type="predicted"/>
<reference evidence="2 3" key="1">
    <citation type="journal article" date="2023" name="ISME J.">
        <title>Cultivation and genomic characterization of novel and ubiquitous marine nitrite-oxidizing bacteria from the Nitrospirales.</title>
        <authorList>
            <person name="Mueller A.J."/>
            <person name="Daebeler A."/>
            <person name="Herbold C.W."/>
            <person name="Kirkegaard R.H."/>
            <person name="Daims H."/>
        </authorList>
    </citation>
    <scope>NUCLEOTIDE SEQUENCE [LARGE SCALE GENOMIC DNA]</scope>
    <source>
        <strain evidence="2 3">EB</strain>
    </source>
</reference>
<accession>A0ABU3K7Y9</accession>
<dbReference type="SUPFAM" id="SSF54427">
    <property type="entry name" value="NTF2-like"/>
    <property type="match status" value="1"/>
</dbReference>
<dbReference type="Proteomes" id="UP001250932">
    <property type="component" value="Unassembled WGS sequence"/>
</dbReference>
<gene>
    <name evidence="2" type="ORF">PPG34_09040</name>
</gene>